<evidence type="ECO:0000259" key="1">
    <source>
        <dbReference type="Pfam" id="PF24437"/>
    </source>
</evidence>
<name>A0A024G890_9STRA</name>
<evidence type="ECO:0000313" key="4">
    <source>
        <dbReference type="Proteomes" id="UP000053237"/>
    </source>
</evidence>
<dbReference type="InterPro" id="IPR016024">
    <property type="entry name" value="ARM-type_fold"/>
</dbReference>
<dbReference type="InterPro" id="IPR056517">
    <property type="entry name" value="INTS7_HB"/>
</dbReference>
<protein>
    <recommendedName>
        <fullName evidence="1">Integrator complex subunit 7 helical bundle domain-containing protein</fullName>
    </recommendedName>
</protein>
<feature type="domain" description="Integrator complex subunit 7 helical bundle" evidence="1">
    <location>
        <begin position="603"/>
        <end position="698"/>
    </location>
</feature>
<reference evidence="2 4" key="1">
    <citation type="submission" date="2012-05" db="EMBL/GenBank/DDBJ databases">
        <title>Recombination and specialization in a pathogen metapopulation.</title>
        <authorList>
            <person name="Gardiner A."/>
            <person name="Kemen E."/>
            <person name="Schultz-Larsen T."/>
            <person name="MacLean D."/>
            <person name="Van Oosterhout C."/>
            <person name="Jones J.D.G."/>
        </authorList>
    </citation>
    <scope>NUCLEOTIDE SEQUENCE [LARGE SCALE GENOMIC DNA]</scope>
    <source>
        <strain evidence="2 4">Ac Nc2</strain>
    </source>
</reference>
<dbReference type="InParanoid" id="A0A024G890"/>
<dbReference type="EMBL" id="CAIX01000043">
    <property type="protein sequence ID" value="CCI43091.1"/>
    <property type="molecule type" value="Genomic_DNA"/>
</dbReference>
<proteinExistence type="predicted"/>
<dbReference type="STRING" id="65357.A0A024G890"/>
<dbReference type="Proteomes" id="UP000053237">
    <property type="component" value="Unassembled WGS sequence"/>
</dbReference>
<evidence type="ECO:0000313" key="2">
    <source>
        <dbReference type="EMBL" id="CCI43091.1"/>
    </source>
</evidence>
<organism evidence="2 4">
    <name type="scientific">Albugo candida</name>
    <dbReference type="NCBI Taxonomy" id="65357"/>
    <lineage>
        <taxon>Eukaryota</taxon>
        <taxon>Sar</taxon>
        <taxon>Stramenopiles</taxon>
        <taxon>Oomycota</taxon>
        <taxon>Peronosporomycetes</taxon>
        <taxon>Albuginales</taxon>
        <taxon>Albuginaceae</taxon>
        <taxon>Albugo</taxon>
    </lineage>
</organism>
<accession>A0A024G890</accession>
<gene>
    <name evidence="2" type="ORF">BN9_038750</name>
    <name evidence="3" type="ORF">BN9_075620</name>
</gene>
<comment type="caution">
    <text evidence="2">The sequence shown here is derived from an EMBL/GenBank/DDBJ whole genome shotgun (WGS) entry which is preliminary data.</text>
</comment>
<dbReference type="EMBL" id="CAIX01000134">
    <property type="protein sequence ID" value="CCI46619.1"/>
    <property type="molecule type" value="Genomic_DNA"/>
</dbReference>
<dbReference type="AlphaFoldDB" id="A0A024G890"/>
<sequence>MEEVSLHRSSYRALHSETAFFINRQRNAQLLDYKCLQEPHTNTTSSDWHIRAFLQLEAKVKLFFQQHRAERNMEGLIVEQISFYRRLFTIETLCSPDFLSIAFTRLAEHFVLSDRNSIRSAIALIYEEFQDMHLKSVSDAKKITTILSEHFIQCVEERNDSFDYEYAMGLAARMMKTISVHVAKEQESMKMLLNLCSNDYCCQTENVLDVLAVLMPHSRELQDWLLECGSLIPHVRILARHLVIESHDKMEKIWRSLQAEFSNLTNDLDAINVLQSMRLIVQSCVEPINVSFTKVFLEYMQNVIKFDARRRIQNAAIRNVCKFLECQSHIDEKVFQVCKDMTRSLFDSETPFLLSACYLLDKLAKHNNVLRSNDIGAIVQNLEIVVHRNPTSPKVFSVYTRILCNLAIHAFQSHDVARHSINEDNKRSFSFLQSLLQFLQFENFQKSWFHIGMWKNVLDRLQEVCQQFLSIIAPHISAVLLDLLEVVVHEPCVLVQDRVEIKRALIVFISHIACFAKEKTRKSAISTFMVEFRMIEKEASFSNEINRYYLALAVILLRTLDNSIKEDNAILTEMMHLVETYGNSLLQYEITREVMHNGFFGLALGVLPKLADITEHEQLTGFLLMLEKMCSSESSFTVADPTGLLENRTVVGLDTLYEMSQALTYLEGSIDSSQKFVFQRQYISLRLQFLQLVQELQQLIGEVELIARIERDHEFDLLATHFAAVGDGYKTLRLSLLGTSEYDSLVLIAYGRCAYLFSIIVKTLVVPANHSRHSTFPILKSTCYGEYLSNTHLPPLMRFCIVLENAVDGKIRMLDQSITEEDKVAWIVNFVQHFISAFLRRVPCALPRVFFQTQIPKLRVVQGSGQFLTFAEANTFLSKPRARSQLGVSLGSAFTCFFHGALSLGKGYLKEIRQLEYQKMEIDITVHAIDKEHLMHEKVSSRILGFQFENDGTWHSKSDMRQVCGGSKRNGTTPLYRMFVSDVYIEAKHLTVKGSYRISASFVLIDHNGDAWRVPTQDCCRGFIVY</sequence>
<evidence type="ECO:0000313" key="3">
    <source>
        <dbReference type="EMBL" id="CCI46619.1"/>
    </source>
</evidence>
<dbReference type="SUPFAM" id="SSF48371">
    <property type="entry name" value="ARM repeat"/>
    <property type="match status" value="1"/>
</dbReference>
<keyword evidence="4" id="KW-1185">Reference proteome</keyword>
<dbReference type="OrthoDB" id="99558at2759"/>
<dbReference type="Pfam" id="PF24437">
    <property type="entry name" value="INTS7_HB"/>
    <property type="match status" value="1"/>
</dbReference>